<dbReference type="GO" id="GO:0016887">
    <property type="term" value="F:ATP hydrolysis activity"/>
    <property type="evidence" value="ECO:0007669"/>
    <property type="project" value="InterPro"/>
</dbReference>
<dbReference type="AlphaFoldDB" id="A0A974BHR2"/>
<dbReference type="Pfam" id="PF13304">
    <property type="entry name" value="AAA_21"/>
    <property type="match status" value="1"/>
</dbReference>
<reference evidence="3" key="1">
    <citation type="submission" date="2020-07" db="EMBL/GenBank/DDBJ databases">
        <title>Genomic analysis of a strain of Sedimentibacter Hydroxybenzoicus DSM7310.</title>
        <authorList>
            <person name="Ma S."/>
        </authorList>
    </citation>
    <scope>NUCLEOTIDE SEQUENCE</scope>
    <source>
        <strain evidence="3">DSM 7310</strain>
    </source>
</reference>
<dbReference type="RefSeq" id="WP_179237062.1">
    <property type="nucleotide sequence ID" value="NZ_JACBNQ010000002.1"/>
</dbReference>
<proteinExistence type="predicted"/>
<accession>A0A974BHR2</accession>
<evidence type="ECO:0000259" key="2">
    <source>
        <dbReference type="Pfam" id="PF20469"/>
    </source>
</evidence>
<protein>
    <submittedName>
        <fullName evidence="3">AAA family ATPase</fullName>
    </submittedName>
</protein>
<dbReference type="Pfam" id="PF20469">
    <property type="entry name" value="OLD-like_TOPRIM"/>
    <property type="match status" value="1"/>
</dbReference>
<dbReference type="EMBL" id="JACBNQ010000002">
    <property type="protein sequence ID" value="NYB73383.1"/>
    <property type="molecule type" value="Genomic_DNA"/>
</dbReference>
<name>A0A974BHR2_SEDHY</name>
<dbReference type="PANTHER" id="PTHR43581">
    <property type="entry name" value="ATP/GTP PHOSPHATASE"/>
    <property type="match status" value="1"/>
</dbReference>
<feature type="domain" description="ATPase AAA-type core" evidence="1">
    <location>
        <begin position="25"/>
        <end position="331"/>
    </location>
</feature>
<feature type="domain" description="OLD protein-like TOPRIM" evidence="2">
    <location>
        <begin position="373"/>
        <end position="437"/>
    </location>
</feature>
<evidence type="ECO:0000313" key="4">
    <source>
        <dbReference type="Proteomes" id="UP000611629"/>
    </source>
</evidence>
<dbReference type="GO" id="GO:0006302">
    <property type="term" value="P:double-strand break repair"/>
    <property type="evidence" value="ECO:0007669"/>
    <property type="project" value="InterPro"/>
</dbReference>
<dbReference type="PANTHER" id="PTHR43581:SF4">
    <property type="entry name" value="ATP_GTP PHOSPHATASE"/>
    <property type="match status" value="1"/>
</dbReference>
<evidence type="ECO:0000313" key="3">
    <source>
        <dbReference type="EMBL" id="NYB73383.1"/>
    </source>
</evidence>
<gene>
    <name evidence="3" type="ORF">HZF24_04435</name>
</gene>
<evidence type="ECO:0000259" key="1">
    <source>
        <dbReference type="Pfam" id="PF13304"/>
    </source>
</evidence>
<dbReference type="Proteomes" id="UP000611629">
    <property type="component" value="Unassembled WGS sequence"/>
</dbReference>
<dbReference type="InterPro" id="IPR051396">
    <property type="entry name" value="Bact_Antivir_Def_Nuclease"/>
</dbReference>
<sequence>MIEKIKIENFKCIEGSFELSLKQGINILVGNNEAGKSTILEAIHMALSGIFRGRTVKGNLTQYLFNYNVVNKYLDEVNKGSAPEAPYILIELYMNGSIPMLEGDKFTDKSRTARTSGIALKIALDEKYSEEYESLIKAGELASLPIEYYDVEWYAFSRRDLTSRSIPFKSSFIDVGFSKFQNGSDIYISRIIQNILETEEKIKVAQAYRKIKETFSNDTAISNINSKITGISKLSSKEIELTVDLGARSTWDGSLITQLDNIPFDFIGKGEQSVVKIDLALSNKKSESSSVILIEEPECHISHSRLNQLLKSIKSNYDDKQIIISTHSSFVSNKLGLDNLILLSQQKTIHFNELKSKEFFEKISGYDTLRLILCKKAILVEGDSDELIVQRAYMDAHNGRLPIEDNVEVISVGTSFLRFLEIAEHLNIPVRVVTDNDGSISSLEKKYKNYIGVNKKINIDICYDNVEHTGILKLGKDEKPFNYNTLEPLLLKENSLVFFNSIFGMEYPDENDLHKYMKNHKTECALKIFSSKESIKYPEYIKKAIR</sequence>
<keyword evidence="4" id="KW-1185">Reference proteome</keyword>
<dbReference type="Gene3D" id="3.40.50.300">
    <property type="entry name" value="P-loop containing nucleotide triphosphate hydrolases"/>
    <property type="match status" value="1"/>
</dbReference>
<dbReference type="InterPro" id="IPR027417">
    <property type="entry name" value="P-loop_NTPase"/>
</dbReference>
<dbReference type="SUPFAM" id="SSF52540">
    <property type="entry name" value="P-loop containing nucleoside triphosphate hydrolases"/>
    <property type="match status" value="1"/>
</dbReference>
<comment type="caution">
    <text evidence="3">The sequence shown here is derived from an EMBL/GenBank/DDBJ whole genome shotgun (WGS) entry which is preliminary data.</text>
</comment>
<dbReference type="InterPro" id="IPR034139">
    <property type="entry name" value="TOPRIM_OLD"/>
</dbReference>
<dbReference type="InterPro" id="IPR003959">
    <property type="entry name" value="ATPase_AAA_core"/>
</dbReference>
<dbReference type="CDD" id="cd01026">
    <property type="entry name" value="TOPRIM_OLD"/>
    <property type="match status" value="1"/>
</dbReference>
<organism evidence="3 4">
    <name type="scientific">Sedimentibacter hydroxybenzoicus DSM 7310</name>
    <dbReference type="NCBI Taxonomy" id="1123245"/>
    <lineage>
        <taxon>Bacteria</taxon>
        <taxon>Bacillati</taxon>
        <taxon>Bacillota</taxon>
        <taxon>Tissierellia</taxon>
        <taxon>Sedimentibacter</taxon>
    </lineage>
</organism>